<dbReference type="Proteomes" id="UP001208689">
    <property type="component" value="Chromosome"/>
</dbReference>
<accession>A0ABY6HM88</accession>
<evidence type="ECO:0000313" key="1">
    <source>
        <dbReference type="EMBL" id="UYP44625.1"/>
    </source>
</evidence>
<dbReference type="EMBL" id="CP104013">
    <property type="protein sequence ID" value="UYP44625.1"/>
    <property type="molecule type" value="Genomic_DNA"/>
</dbReference>
<gene>
    <name evidence="1" type="ORF">NEF87_000910</name>
</gene>
<organism evidence="1 2">
    <name type="scientific">Candidatus Lokiarchaeum ossiferum</name>
    <dbReference type="NCBI Taxonomy" id="2951803"/>
    <lineage>
        <taxon>Archaea</taxon>
        <taxon>Promethearchaeati</taxon>
        <taxon>Promethearchaeota</taxon>
        <taxon>Promethearchaeia</taxon>
        <taxon>Promethearchaeales</taxon>
        <taxon>Promethearchaeaceae</taxon>
        <taxon>Candidatus Lokiarchaeum</taxon>
    </lineage>
</organism>
<evidence type="ECO:0000313" key="2">
    <source>
        <dbReference type="Proteomes" id="UP001208689"/>
    </source>
</evidence>
<proteinExistence type="predicted"/>
<reference evidence="1" key="1">
    <citation type="submission" date="2022-09" db="EMBL/GenBank/DDBJ databases">
        <title>Actin cytoskeleton and complex cell architecture in an #Asgard archaeon.</title>
        <authorList>
            <person name="Ponce Toledo R.I."/>
            <person name="Schleper C."/>
            <person name="Rodrigues Oliveira T."/>
            <person name="Wollweber F."/>
            <person name="Xu J."/>
            <person name="Rittmann S."/>
            <person name="Klingl A."/>
            <person name="Pilhofer M."/>
        </authorList>
    </citation>
    <scope>NUCLEOTIDE SEQUENCE</scope>
    <source>
        <strain evidence="1">B-35</strain>
    </source>
</reference>
<protein>
    <submittedName>
        <fullName evidence="1">Uncharacterized protein</fullName>
    </submittedName>
</protein>
<name>A0ABY6HM88_9ARCH</name>
<keyword evidence="2" id="KW-1185">Reference proteome</keyword>
<sequence>MCLYPKAYCVSSLIWDRSTRFSPSIWSEIRKKKNAWIPQLLEDFTPFPIFMQR</sequence>